<comment type="caution">
    <text evidence="5">The sequence shown here is derived from an EMBL/GenBank/DDBJ whole genome shotgun (WGS) entry which is preliminary data.</text>
</comment>
<evidence type="ECO:0000256" key="1">
    <source>
        <dbReference type="ARBA" id="ARBA00023015"/>
    </source>
</evidence>
<keyword evidence="2" id="KW-0238">DNA-binding</keyword>
<dbReference type="PANTHER" id="PTHR33154:SF18">
    <property type="entry name" value="ARSENICAL RESISTANCE OPERON REPRESSOR"/>
    <property type="match status" value="1"/>
</dbReference>
<dbReference type="InterPro" id="IPR001845">
    <property type="entry name" value="HTH_ArsR_DNA-bd_dom"/>
</dbReference>
<evidence type="ECO:0000259" key="4">
    <source>
        <dbReference type="PROSITE" id="PS50987"/>
    </source>
</evidence>
<dbReference type="CDD" id="cd00090">
    <property type="entry name" value="HTH_ARSR"/>
    <property type="match status" value="1"/>
</dbReference>
<dbReference type="Gene3D" id="1.10.10.10">
    <property type="entry name" value="Winged helix-like DNA-binding domain superfamily/Winged helix DNA-binding domain"/>
    <property type="match status" value="1"/>
</dbReference>
<dbReference type="Proteomes" id="UP000091979">
    <property type="component" value="Unassembled WGS sequence"/>
</dbReference>
<dbReference type="InterPro" id="IPR011991">
    <property type="entry name" value="ArsR-like_HTH"/>
</dbReference>
<keyword evidence="3" id="KW-0804">Transcription</keyword>
<dbReference type="NCBIfam" id="NF033788">
    <property type="entry name" value="HTH_metalloreg"/>
    <property type="match status" value="1"/>
</dbReference>
<dbReference type="InterPro" id="IPR036390">
    <property type="entry name" value="WH_DNA-bd_sf"/>
</dbReference>
<dbReference type="OrthoDB" id="9800238at2"/>
<keyword evidence="6" id="KW-1185">Reference proteome</keyword>
<evidence type="ECO:0000256" key="3">
    <source>
        <dbReference type="ARBA" id="ARBA00023163"/>
    </source>
</evidence>
<sequence>MNNLTQTFKALSDQNRLRIIVTLMEYDELCACQFTELLGIAGATVSRHLGVLHNAGLVQSRKDGRWIFYSLSNTAASCRPVLDWIREEARSCPEVKEDMARLSKILACNPEEICRKQRTGA</sequence>
<evidence type="ECO:0000313" key="5">
    <source>
        <dbReference type="EMBL" id="OBQ56883.1"/>
    </source>
</evidence>
<dbReference type="GO" id="GO:0003700">
    <property type="term" value="F:DNA-binding transcription factor activity"/>
    <property type="evidence" value="ECO:0007669"/>
    <property type="project" value="InterPro"/>
</dbReference>
<dbReference type="Pfam" id="PF01022">
    <property type="entry name" value="HTH_5"/>
    <property type="match status" value="1"/>
</dbReference>
<dbReference type="AlphaFoldDB" id="A0A1B7XMZ2"/>
<dbReference type="PANTHER" id="PTHR33154">
    <property type="entry name" value="TRANSCRIPTIONAL REGULATOR, ARSR FAMILY"/>
    <property type="match status" value="1"/>
</dbReference>
<dbReference type="PRINTS" id="PR00778">
    <property type="entry name" value="HTHARSR"/>
</dbReference>
<dbReference type="InterPro" id="IPR051081">
    <property type="entry name" value="HTH_MetalResp_TranReg"/>
</dbReference>
<dbReference type="GO" id="GO:0003677">
    <property type="term" value="F:DNA binding"/>
    <property type="evidence" value="ECO:0007669"/>
    <property type="project" value="UniProtKB-KW"/>
</dbReference>
<dbReference type="SMART" id="SM00418">
    <property type="entry name" value="HTH_ARSR"/>
    <property type="match status" value="1"/>
</dbReference>
<organism evidence="5 6">
    <name type="scientific">Halodesulfovibrio spirochaetisodalis</name>
    <dbReference type="NCBI Taxonomy" id="1560234"/>
    <lineage>
        <taxon>Bacteria</taxon>
        <taxon>Pseudomonadati</taxon>
        <taxon>Thermodesulfobacteriota</taxon>
        <taxon>Desulfovibrionia</taxon>
        <taxon>Desulfovibrionales</taxon>
        <taxon>Desulfovibrionaceae</taxon>
        <taxon>Halodesulfovibrio</taxon>
    </lineage>
</organism>
<feature type="domain" description="HTH arsR-type" evidence="4">
    <location>
        <begin position="1"/>
        <end position="96"/>
    </location>
</feature>
<dbReference type="PATRIC" id="fig|1560234.3.peg.1318"/>
<protein>
    <submittedName>
        <fullName evidence="5">ArsR family transcriptional regulator</fullName>
    </submittedName>
</protein>
<keyword evidence="1" id="KW-0805">Transcription regulation</keyword>
<dbReference type="PROSITE" id="PS50987">
    <property type="entry name" value="HTH_ARSR_2"/>
    <property type="match status" value="1"/>
</dbReference>
<evidence type="ECO:0000256" key="2">
    <source>
        <dbReference type="ARBA" id="ARBA00023125"/>
    </source>
</evidence>
<dbReference type="SUPFAM" id="SSF46785">
    <property type="entry name" value="Winged helix' DNA-binding domain"/>
    <property type="match status" value="1"/>
</dbReference>
<reference evidence="5 6" key="1">
    <citation type="submission" date="2015-01" db="EMBL/GenBank/DDBJ databases">
        <title>Desulfovibrio sp. JC271 draft genome sequence.</title>
        <authorList>
            <person name="Shivani Y."/>
            <person name="Subhash Y."/>
            <person name="Sasikala C."/>
            <person name="Ramana C.V."/>
        </authorList>
    </citation>
    <scope>NUCLEOTIDE SEQUENCE [LARGE SCALE GENOMIC DNA]</scope>
    <source>
        <strain evidence="5 6">JC271</strain>
    </source>
</reference>
<proteinExistence type="predicted"/>
<dbReference type="InterPro" id="IPR036388">
    <property type="entry name" value="WH-like_DNA-bd_sf"/>
</dbReference>
<accession>A0A1B7XMZ2</accession>
<dbReference type="STRING" id="1560234.SP90_02175"/>
<dbReference type="EMBL" id="JXMS01000002">
    <property type="protein sequence ID" value="OBQ56883.1"/>
    <property type="molecule type" value="Genomic_DNA"/>
</dbReference>
<name>A0A1B7XMZ2_9BACT</name>
<dbReference type="RefSeq" id="WP_066852082.1">
    <property type="nucleotide sequence ID" value="NZ_JXMS01000002.1"/>
</dbReference>
<evidence type="ECO:0000313" key="6">
    <source>
        <dbReference type="Proteomes" id="UP000091979"/>
    </source>
</evidence>
<gene>
    <name evidence="5" type="ORF">SP90_02175</name>
</gene>